<evidence type="ECO:0000313" key="8">
    <source>
        <dbReference type="Proteomes" id="UP001057291"/>
    </source>
</evidence>
<dbReference type="PANTHER" id="PTHR21716:SF68">
    <property type="entry name" value="TRANSPORT PROTEIN YTVI-RELATED"/>
    <property type="match status" value="1"/>
</dbReference>
<feature type="transmembrane region" description="Helical" evidence="6">
    <location>
        <begin position="164"/>
        <end position="189"/>
    </location>
</feature>
<evidence type="ECO:0000256" key="4">
    <source>
        <dbReference type="ARBA" id="ARBA00022989"/>
    </source>
</evidence>
<gene>
    <name evidence="7" type="ORF">DNHGIG_23620</name>
</gene>
<dbReference type="EMBL" id="BOQE01000001">
    <property type="protein sequence ID" value="GIM46813.1"/>
    <property type="molecule type" value="Genomic_DNA"/>
</dbReference>
<reference evidence="7" key="1">
    <citation type="journal article" date="2023" name="Int. J. Syst. Evol. Microbiol.">
        <title>Collibacillus ludicampi gen. nov., sp. nov., a new soil bacterium of the family Alicyclobacillaceae.</title>
        <authorList>
            <person name="Jojima T."/>
            <person name="Ioku Y."/>
            <person name="Fukuta Y."/>
            <person name="Shirasaka N."/>
            <person name="Matsumura Y."/>
            <person name="Mori M."/>
        </authorList>
    </citation>
    <scope>NUCLEOTIDE SEQUENCE</scope>
    <source>
        <strain evidence="7">TP075</strain>
    </source>
</reference>
<evidence type="ECO:0000256" key="6">
    <source>
        <dbReference type="SAM" id="Phobius"/>
    </source>
</evidence>
<keyword evidence="5 6" id="KW-0472">Membrane</keyword>
<dbReference type="PANTHER" id="PTHR21716">
    <property type="entry name" value="TRANSMEMBRANE PROTEIN"/>
    <property type="match status" value="1"/>
</dbReference>
<sequence>MDKNGAKQSGRDAMKRYLLQVLEVVILLIFVAIAGFLFAKTLDYTMPFVLGLVFALLLNPIVVFLERRGFKRSLAILTSMVITFGVLFALLSYTIVKIAQEVFLLTEVIPSFVNRVSDWMTSRSTQSQFLLGQLPPQIVDSINKSSLEILDKIKMAAMSVLTEIMHVFAALPEWIVIIVIGLIAAYFFLNGKEKIIKNLCAILPPTWDSKISIVLRDVNRAFIGLIRAEGILLAITIVFAVVGLLLLQVNYAITLGVIIGIAGFVPVVGTGLIIIPWAGYEFFLGDLWMAVKLLTLQALIVVVRHVIEPKIFAENVGLDTLSTLFAMYVGLRGFGVIGLFLGPIILIGIRSLLRARIFADIVPSDKIIE</sequence>
<comment type="similarity">
    <text evidence="2">Belongs to the autoinducer-2 exporter (AI-2E) (TC 2.A.86) family.</text>
</comment>
<evidence type="ECO:0000256" key="1">
    <source>
        <dbReference type="ARBA" id="ARBA00004141"/>
    </source>
</evidence>
<accession>A0AAV4LGM8</accession>
<dbReference type="Pfam" id="PF01594">
    <property type="entry name" value="AI-2E_transport"/>
    <property type="match status" value="1"/>
</dbReference>
<dbReference type="GO" id="GO:0055085">
    <property type="term" value="P:transmembrane transport"/>
    <property type="evidence" value="ECO:0007669"/>
    <property type="project" value="TreeGrafter"/>
</dbReference>
<feature type="transmembrane region" description="Helical" evidence="6">
    <location>
        <begin position="74"/>
        <end position="96"/>
    </location>
</feature>
<evidence type="ECO:0000256" key="5">
    <source>
        <dbReference type="ARBA" id="ARBA00023136"/>
    </source>
</evidence>
<dbReference type="InterPro" id="IPR014227">
    <property type="entry name" value="YtvI-like"/>
</dbReference>
<feature type="transmembrane region" description="Helical" evidence="6">
    <location>
        <begin position="253"/>
        <end position="275"/>
    </location>
</feature>
<feature type="transmembrane region" description="Helical" evidence="6">
    <location>
        <begin position="21"/>
        <end position="39"/>
    </location>
</feature>
<protein>
    <submittedName>
        <fullName evidence="7">Sporulation integral membrane protein YtvI</fullName>
    </submittedName>
</protein>
<dbReference type="GO" id="GO:0016020">
    <property type="term" value="C:membrane"/>
    <property type="evidence" value="ECO:0007669"/>
    <property type="project" value="UniProtKB-SubCell"/>
</dbReference>
<keyword evidence="3 6" id="KW-0812">Transmembrane</keyword>
<comment type="subcellular location">
    <subcellularLocation>
        <location evidence="1">Membrane</location>
        <topology evidence="1">Multi-pass membrane protein</topology>
    </subcellularLocation>
</comment>
<comment type="caution">
    <text evidence="7">The sequence shown here is derived from an EMBL/GenBank/DDBJ whole genome shotgun (WGS) entry which is preliminary data.</text>
</comment>
<evidence type="ECO:0000313" key="7">
    <source>
        <dbReference type="EMBL" id="GIM46813.1"/>
    </source>
</evidence>
<dbReference type="NCBIfam" id="TIGR02872">
    <property type="entry name" value="spore_ytvI"/>
    <property type="match status" value="1"/>
</dbReference>
<keyword evidence="8" id="KW-1185">Reference proteome</keyword>
<evidence type="ECO:0000256" key="2">
    <source>
        <dbReference type="ARBA" id="ARBA00009773"/>
    </source>
</evidence>
<feature type="transmembrane region" description="Helical" evidence="6">
    <location>
        <begin position="287"/>
        <end position="307"/>
    </location>
</feature>
<dbReference type="AlphaFoldDB" id="A0AAV4LGM8"/>
<proteinExistence type="inferred from homology"/>
<name>A0AAV4LGM8_9BACL</name>
<organism evidence="7 8">
    <name type="scientific">Collibacillus ludicampi</name>
    <dbReference type="NCBI Taxonomy" id="2771369"/>
    <lineage>
        <taxon>Bacteria</taxon>
        <taxon>Bacillati</taxon>
        <taxon>Bacillota</taxon>
        <taxon>Bacilli</taxon>
        <taxon>Bacillales</taxon>
        <taxon>Alicyclobacillaceae</taxon>
        <taxon>Collibacillus</taxon>
    </lineage>
</organism>
<feature type="transmembrane region" description="Helical" evidence="6">
    <location>
        <begin position="327"/>
        <end position="349"/>
    </location>
</feature>
<dbReference type="RefSeq" id="WP_282199865.1">
    <property type="nucleotide sequence ID" value="NZ_BOQE01000001.1"/>
</dbReference>
<feature type="transmembrane region" description="Helical" evidence="6">
    <location>
        <begin position="230"/>
        <end position="247"/>
    </location>
</feature>
<evidence type="ECO:0000256" key="3">
    <source>
        <dbReference type="ARBA" id="ARBA00022692"/>
    </source>
</evidence>
<dbReference type="InterPro" id="IPR002549">
    <property type="entry name" value="AI-2E-like"/>
</dbReference>
<dbReference type="Proteomes" id="UP001057291">
    <property type="component" value="Unassembled WGS sequence"/>
</dbReference>
<keyword evidence="4 6" id="KW-1133">Transmembrane helix</keyword>
<feature type="transmembrane region" description="Helical" evidence="6">
    <location>
        <begin position="45"/>
        <end position="65"/>
    </location>
</feature>